<accession>A0A1I7SBD2</accession>
<dbReference type="Proteomes" id="UP000582659">
    <property type="component" value="Unassembled WGS sequence"/>
</dbReference>
<dbReference type="WBParaSite" id="BXY_1033000.1">
    <property type="protein sequence ID" value="BXY_1033000.1"/>
    <property type="gene ID" value="BXY_1033000"/>
</dbReference>
<keyword evidence="4" id="KW-1185">Reference proteome</keyword>
<evidence type="ECO:0000313" key="4">
    <source>
        <dbReference type="Proteomes" id="UP000659654"/>
    </source>
</evidence>
<proteinExistence type="predicted"/>
<sequence length="423" mass="49832">MSFLLSFARSFTSLFWSYNDVKNGEIEDDAVPKILDFGAVNDEILISNRLLHKLPQEVRMLILRRLKTFDVLKLYHHNCSDMSWADQRLPPVHRCTTDKTASRAERVYRELVYVSRNTLRSQALPTCNNTLKEMFQTFDRHHKVNIEFTVLFEEPQDKPFYVDSAWSWVTFNGRIRIYNNEKKWAGREEAVLWLRIWAQLFVDRKAVAAYYDKKLNRLYYGEYEGRDGNNIVDIFYSTPGERGRTRVFQVRSHLDARTFMEAADEKFFVVTDLLYEEHAKINYYDMQTGRQCFIWYDAILVDMIQCGDQLLLETEHKMALFQAGEDGIKMVWENLKDCSVRLNETTFAYCTIGVLMFARFDEGMLKVEFGFVNTFDCPKEDLQLLRMADNIFVITGNNGSKNVYLYEIFDGRPRCNLISLMKT</sequence>
<dbReference type="AlphaFoldDB" id="A0A1I7SBD2"/>
<dbReference type="EMBL" id="CAJFCV020000006">
    <property type="protein sequence ID" value="CAG9131963.1"/>
    <property type="molecule type" value="Genomic_DNA"/>
</dbReference>
<name>A0A1I7SBD2_BURXY</name>
<reference evidence="2" key="2">
    <citation type="submission" date="2020-08" db="EMBL/GenBank/DDBJ databases">
        <authorList>
            <person name="Kikuchi T."/>
        </authorList>
    </citation>
    <scope>NUCLEOTIDE SEQUENCE</scope>
    <source>
        <strain evidence="1">Ka4C1</strain>
    </source>
</reference>
<evidence type="ECO:0000313" key="1">
    <source>
        <dbReference type="EMBL" id="CAD5235530.1"/>
    </source>
</evidence>
<dbReference type="EMBL" id="CAJFDI010000006">
    <property type="protein sequence ID" value="CAD5235530.1"/>
    <property type="molecule type" value="Genomic_DNA"/>
</dbReference>
<gene>
    <name evidence="1" type="ORF">BXYJ_LOCUS15621</name>
</gene>
<evidence type="ECO:0000313" key="2">
    <source>
        <dbReference type="EMBL" id="CAG9131963.1"/>
    </source>
</evidence>
<organism evidence="3 5">
    <name type="scientific">Bursaphelenchus xylophilus</name>
    <name type="common">Pinewood nematode worm</name>
    <name type="synonym">Aphelenchoides xylophilus</name>
    <dbReference type="NCBI Taxonomy" id="6326"/>
    <lineage>
        <taxon>Eukaryota</taxon>
        <taxon>Metazoa</taxon>
        <taxon>Ecdysozoa</taxon>
        <taxon>Nematoda</taxon>
        <taxon>Chromadorea</taxon>
        <taxon>Rhabditida</taxon>
        <taxon>Tylenchina</taxon>
        <taxon>Tylenchomorpha</taxon>
        <taxon>Aphelenchoidea</taxon>
        <taxon>Aphelenchoididae</taxon>
        <taxon>Bursaphelenchus</taxon>
    </lineage>
</organism>
<evidence type="ECO:0000313" key="3">
    <source>
        <dbReference type="Proteomes" id="UP000095284"/>
    </source>
</evidence>
<dbReference type="Proteomes" id="UP000095284">
    <property type="component" value="Unplaced"/>
</dbReference>
<protein>
    <submittedName>
        <fullName evidence="1">(pine wood nematode) hypothetical protein</fullName>
    </submittedName>
</protein>
<dbReference type="Proteomes" id="UP000659654">
    <property type="component" value="Unassembled WGS sequence"/>
</dbReference>
<reference evidence="5" key="1">
    <citation type="submission" date="2016-11" db="UniProtKB">
        <authorList>
            <consortium name="WormBaseParasite"/>
        </authorList>
    </citation>
    <scope>IDENTIFICATION</scope>
</reference>
<evidence type="ECO:0000313" key="5">
    <source>
        <dbReference type="WBParaSite" id="BXY_1033000.1"/>
    </source>
</evidence>